<protein>
    <submittedName>
        <fullName evidence="1">Isotrichodermin C-15 hydroxylase</fullName>
    </submittedName>
</protein>
<keyword evidence="2" id="KW-1185">Reference proteome</keyword>
<proteinExistence type="predicted"/>
<organism evidence="1 2">
    <name type="scientific">Hypoxylon rubiginosum</name>
    <dbReference type="NCBI Taxonomy" id="110542"/>
    <lineage>
        <taxon>Eukaryota</taxon>
        <taxon>Fungi</taxon>
        <taxon>Dikarya</taxon>
        <taxon>Ascomycota</taxon>
        <taxon>Pezizomycotina</taxon>
        <taxon>Sordariomycetes</taxon>
        <taxon>Xylariomycetidae</taxon>
        <taxon>Xylariales</taxon>
        <taxon>Hypoxylaceae</taxon>
        <taxon>Hypoxylon</taxon>
    </lineage>
</organism>
<dbReference type="EMBL" id="MU393497">
    <property type="protein sequence ID" value="KAI4863782.1"/>
    <property type="molecule type" value="Genomic_DNA"/>
</dbReference>
<gene>
    <name evidence="1" type="ORF">F4820DRAFT_449631</name>
</gene>
<name>A0ACB9YWJ9_9PEZI</name>
<accession>A0ACB9YWJ9</accession>
<evidence type="ECO:0000313" key="1">
    <source>
        <dbReference type="EMBL" id="KAI4863782.1"/>
    </source>
</evidence>
<evidence type="ECO:0000313" key="2">
    <source>
        <dbReference type="Proteomes" id="UP001497700"/>
    </source>
</evidence>
<sequence length="493" mass="54990">MGLLQSVDFTGFAGALIVGTVLYIAGNVFYNLFLHPLASFPGPLLYRASRLPWTIALLRGRVVLDSVDIHNKYGPVVRIAPNELAFLDPKAWRDIMGGGTSEIPKWIGMYGVPSFLPPHIQNTVNKDHHRALRKTLAPGFSDASLRAQEPSIVKYVDLMMRRLKEKCNDDPINIELWYRYVVFDIICDLTVGESFKCLESDDLHPWITAMVEGGKPMGFLTAINMYPTLAALLNPVLGIAAKGPMRLHDDLVKPMVERRLTRGDRPDLINSLVRLQGSEKSSMSDLIINTNVIVGAGAETSAGTLTAATAFLVDNPDKLEKLKLEVRSAFQDESQITADAVSRLPYLVACLDESLRLFPQTGSPSLRFTDKDTTIAGVPVPKSTVVGIWPYAIYRSPALWTDPEGFHPERFTGDSRFSGDAREAFKPFFTGSRDCIGQNLALIEMRMILAHMIFNFDMQRSSDPNSHNWARKQKNLYIVWDKTPLNVQLTPVR</sequence>
<reference evidence="1 2" key="1">
    <citation type="journal article" date="2022" name="New Phytol.">
        <title>Ecological generalism drives hyperdiversity of secondary metabolite gene clusters in xylarialean endophytes.</title>
        <authorList>
            <person name="Franco M.E.E."/>
            <person name="Wisecaver J.H."/>
            <person name="Arnold A.E."/>
            <person name="Ju Y.M."/>
            <person name="Slot J.C."/>
            <person name="Ahrendt S."/>
            <person name="Moore L.P."/>
            <person name="Eastman K.E."/>
            <person name="Scott K."/>
            <person name="Konkel Z."/>
            <person name="Mondo S.J."/>
            <person name="Kuo A."/>
            <person name="Hayes R.D."/>
            <person name="Haridas S."/>
            <person name="Andreopoulos B."/>
            <person name="Riley R."/>
            <person name="LaButti K."/>
            <person name="Pangilinan J."/>
            <person name="Lipzen A."/>
            <person name="Amirebrahimi M."/>
            <person name="Yan J."/>
            <person name="Adam C."/>
            <person name="Keymanesh K."/>
            <person name="Ng V."/>
            <person name="Louie K."/>
            <person name="Northen T."/>
            <person name="Drula E."/>
            <person name="Henrissat B."/>
            <person name="Hsieh H.M."/>
            <person name="Youens-Clark K."/>
            <person name="Lutzoni F."/>
            <person name="Miadlikowska J."/>
            <person name="Eastwood D.C."/>
            <person name="Hamelin R.C."/>
            <person name="Grigoriev I.V."/>
            <person name="U'Ren J.M."/>
        </authorList>
    </citation>
    <scope>NUCLEOTIDE SEQUENCE [LARGE SCALE GENOMIC DNA]</scope>
    <source>
        <strain evidence="1 2">CBS 119005</strain>
    </source>
</reference>
<comment type="caution">
    <text evidence="1">The sequence shown here is derived from an EMBL/GenBank/DDBJ whole genome shotgun (WGS) entry which is preliminary data.</text>
</comment>
<dbReference type="Proteomes" id="UP001497700">
    <property type="component" value="Unassembled WGS sequence"/>
</dbReference>